<dbReference type="EMBL" id="KL596912">
    <property type="protein sequence ID" value="KER22199.1"/>
    <property type="molecule type" value="Genomic_DNA"/>
</dbReference>
<protein>
    <submittedName>
        <fullName evidence="2">Uncharacterized protein</fullName>
    </submittedName>
</protein>
<accession>A0A075A492</accession>
<dbReference type="KEGG" id="ovi:T265_09652"/>
<gene>
    <name evidence="2" type="ORF">T265_09652</name>
</gene>
<evidence type="ECO:0000313" key="2">
    <source>
        <dbReference type="EMBL" id="KER22199.1"/>
    </source>
</evidence>
<feature type="region of interest" description="Disordered" evidence="1">
    <location>
        <begin position="30"/>
        <end position="70"/>
    </location>
</feature>
<proteinExistence type="predicted"/>
<dbReference type="AlphaFoldDB" id="A0A075A492"/>
<keyword evidence="3" id="KW-1185">Reference proteome</keyword>
<evidence type="ECO:0000256" key="1">
    <source>
        <dbReference type="SAM" id="MobiDB-lite"/>
    </source>
</evidence>
<dbReference type="OrthoDB" id="10498389at2759"/>
<evidence type="ECO:0000313" key="3">
    <source>
        <dbReference type="Proteomes" id="UP000054324"/>
    </source>
</evidence>
<dbReference type="CTD" id="20323820"/>
<name>A0A075A492_OPIVI</name>
<dbReference type="RefSeq" id="XP_009174056.1">
    <property type="nucleotide sequence ID" value="XM_009175792.1"/>
</dbReference>
<dbReference type="GeneID" id="20323820"/>
<organism evidence="2 3">
    <name type="scientific">Opisthorchis viverrini</name>
    <name type="common">Southeast Asian liver fluke</name>
    <dbReference type="NCBI Taxonomy" id="6198"/>
    <lineage>
        <taxon>Eukaryota</taxon>
        <taxon>Metazoa</taxon>
        <taxon>Spiralia</taxon>
        <taxon>Lophotrochozoa</taxon>
        <taxon>Platyhelminthes</taxon>
        <taxon>Trematoda</taxon>
        <taxon>Digenea</taxon>
        <taxon>Opisthorchiida</taxon>
        <taxon>Opisthorchiata</taxon>
        <taxon>Opisthorchiidae</taxon>
        <taxon>Opisthorchis</taxon>
    </lineage>
</organism>
<reference evidence="2 3" key="1">
    <citation type="submission" date="2013-11" db="EMBL/GenBank/DDBJ databases">
        <title>Opisthorchis viverrini - life in the bile duct.</title>
        <authorList>
            <person name="Young N.D."/>
            <person name="Nagarajan N."/>
            <person name="Lin S.J."/>
            <person name="Korhonen P.K."/>
            <person name="Jex A.R."/>
            <person name="Hall R.S."/>
            <person name="Safavi-Hemami H."/>
            <person name="Kaewkong W."/>
            <person name="Bertrand D."/>
            <person name="Gao S."/>
            <person name="Seet Q."/>
            <person name="Wongkham S."/>
            <person name="Teh B.T."/>
            <person name="Wongkham C."/>
            <person name="Intapan P.M."/>
            <person name="Maleewong W."/>
            <person name="Yang X."/>
            <person name="Hu M."/>
            <person name="Wang Z."/>
            <person name="Hofmann A."/>
            <person name="Sternberg P.W."/>
            <person name="Tan P."/>
            <person name="Wang J."/>
            <person name="Gasser R.B."/>
        </authorList>
    </citation>
    <scope>NUCLEOTIDE SEQUENCE [LARGE SCALE GENOMIC DNA]</scope>
</reference>
<sequence length="107" mass="11614">MITHSVPSIFHSLSSNTLSVPSCHATQRLHEGLDTARLPKPRQRKPSGTGRVQTMGLPVAENPSTAHDQFRPLWGSSGSCSPRISVNLMLYLEPNCTKLANIHSLAS</sequence>
<dbReference type="Proteomes" id="UP000054324">
    <property type="component" value="Unassembled WGS sequence"/>
</dbReference>